<feature type="signal peptide" evidence="1">
    <location>
        <begin position="1"/>
        <end position="23"/>
    </location>
</feature>
<evidence type="ECO:0000256" key="1">
    <source>
        <dbReference type="SAM" id="SignalP"/>
    </source>
</evidence>
<comment type="caution">
    <text evidence="2">The sequence shown here is derived from an EMBL/GenBank/DDBJ whole genome shotgun (WGS) entry which is preliminary data.</text>
</comment>
<protein>
    <recommendedName>
        <fullName evidence="4">Lipoprotein</fullName>
    </recommendedName>
</protein>
<dbReference type="RefSeq" id="WP_178256601.1">
    <property type="nucleotide sequence ID" value="NZ_JACSPQ010000001.1"/>
</dbReference>
<reference evidence="2 3" key="1">
    <citation type="submission" date="2020-08" db="EMBL/GenBank/DDBJ databases">
        <title>A Genomic Blueprint of the Chicken Gut Microbiome.</title>
        <authorList>
            <person name="Gilroy R."/>
            <person name="Ravi A."/>
            <person name="Getino M."/>
            <person name="Pursley I."/>
            <person name="Horton D.L."/>
            <person name="Alikhan N.-F."/>
            <person name="Baker D."/>
            <person name="Gharbi K."/>
            <person name="Hall N."/>
            <person name="Watson M."/>
            <person name="Adriaenssens E.M."/>
            <person name="Foster-Nyarko E."/>
            <person name="Jarju S."/>
            <person name="Secka A."/>
            <person name="Antonio M."/>
            <person name="Oren A."/>
            <person name="Chaudhuri R."/>
            <person name="La Ragione R.M."/>
            <person name="Hildebrand F."/>
            <person name="Pallen M.J."/>
        </authorList>
    </citation>
    <scope>NUCLEOTIDE SEQUENCE [LARGE SCALE GENOMIC DNA]</scope>
    <source>
        <strain evidence="2 3">Sa1YUN3</strain>
    </source>
</reference>
<dbReference type="EMBL" id="JACSPQ010000001">
    <property type="protein sequence ID" value="MBD8001170.1"/>
    <property type="molecule type" value="Genomic_DNA"/>
</dbReference>
<name>A0ABR8V8T7_9BACT</name>
<accession>A0ABR8V8T7</accession>
<feature type="chain" id="PRO_5046974178" description="Lipoprotein" evidence="1">
    <location>
        <begin position="24"/>
        <end position="142"/>
    </location>
</feature>
<organism evidence="2 3">
    <name type="scientific">Phocaeicola faecium</name>
    <dbReference type="NCBI Taxonomy" id="2762213"/>
    <lineage>
        <taxon>Bacteria</taxon>
        <taxon>Pseudomonadati</taxon>
        <taxon>Bacteroidota</taxon>
        <taxon>Bacteroidia</taxon>
        <taxon>Bacteroidales</taxon>
        <taxon>Bacteroidaceae</taxon>
        <taxon>Phocaeicola</taxon>
    </lineage>
</organism>
<evidence type="ECO:0008006" key="4">
    <source>
        <dbReference type="Google" id="ProtNLM"/>
    </source>
</evidence>
<evidence type="ECO:0000313" key="3">
    <source>
        <dbReference type="Proteomes" id="UP000616346"/>
    </source>
</evidence>
<sequence>MKKFKLYLLLAFAALIIPLTSCEHVGIGVEFGNGSNSYYEMTDYLCSRPWVDEWYDNNGTYYRQELNFYPDNVGNDYIFTQDRYGYIQESRYTFVWDWYNSIYTSIRMKYGTRDYSYMENISIGGNRLNCLLDGEPVYFEGK</sequence>
<keyword evidence="3" id="KW-1185">Reference proteome</keyword>
<proteinExistence type="predicted"/>
<gene>
    <name evidence="2" type="ORF">H9626_02935</name>
</gene>
<keyword evidence="1" id="KW-0732">Signal</keyword>
<evidence type="ECO:0000313" key="2">
    <source>
        <dbReference type="EMBL" id="MBD8001170.1"/>
    </source>
</evidence>
<dbReference type="Proteomes" id="UP000616346">
    <property type="component" value="Unassembled WGS sequence"/>
</dbReference>